<proteinExistence type="predicted"/>
<organism evidence="2 3">
    <name type="scientific">Portunus trituberculatus</name>
    <name type="common">Swimming crab</name>
    <name type="synonym">Neptunus trituberculatus</name>
    <dbReference type="NCBI Taxonomy" id="210409"/>
    <lineage>
        <taxon>Eukaryota</taxon>
        <taxon>Metazoa</taxon>
        <taxon>Ecdysozoa</taxon>
        <taxon>Arthropoda</taxon>
        <taxon>Crustacea</taxon>
        <taxon>Multicrustacea</taxon>
        <taxon>Malacostraca</taxon>
        <taxon>Eumalacostraca</taxon>
        <taxon>Eucarida</taxon>
        <taxon>Decapoda</taxon>
        <taxon>Pleocyemata</taxon>
        <taxon>Brachyura</taxon>
        <taxon>Eubrachyura</taxon>
        <taxon>Portunoidea</taxon>
        <taxon>Portunidae</taxon>
        <taxon>Portuninae</taxon>
        <taxon>Portunus</taxon>
    </lineage>
</organism>
<reference evidence="2 3" key="1">
    <citation type="submission" date="2019-05" db="EMBL/GenBank/DDBJ databases">
        <title>Another draft genome of Portunus trituberculatus and its Hox gene families provides insights of decapod evolution.</title>
        <authorList>
            <person name="Jeong J.-H."/>
            <person name="Song I."/>
            <person name="Kim S."/>
            <person name="Choi T."/>
            <person name="Kim D."/>
            <person name="Ryu S."/>
            <person name="Kim W."/>
        </authorList>
    </citation>
    <scope>NUCLEOTIDE SEQUENCE [LARGE SCALE GENOMIC DNA]</scope>
    <source>
        <tissue evidence="2">Muscle</tissue>
    </source>
</reference>
<sequence length="127" mass="14174">MKTVATLLSEFSRFHWCVMYVSKNKIFFVTIPEYKFTSLLTSARLMVWFLEIYSEGGSDGQEKRGDGDDDGDDGGAERNNGSDRRSCLGLAFPILVYSPGSSSSIPLTSLITFLFPRPITRSSLSHF</sequence>
<dbReference type="EMBL" id="VSRR010077887">
    <property type="protein sequence ID" value="MPC88466.1"/>
    <property type="molecule type" value="Genomic_DNA"/>
</dbReference>
<dbReference type="AlphaFoldDB" id="A0A5B7J3B2"/>
<comment type="caution">
    <text evidence="2">The sequence shown here is derived from an EMBL/GenBank/DDBJ whole genome shotgun (WGS) entry which is preliminary data.</text>
</comment>
<gene>
    <name evidence="2" type="ORF">E2C01_083371</name>
</gene>
<accession>A0A5B7J3B2</accession>
<protein>
    <submittedName>
        <fullName evidence="2">Uncharacterized protein</fullName>
    </submittedName>
</protein>
<dbReference type="Proteomes" id="UP000324222">
    <property type="component" value="Unassembled WGS sequence"/>
</dbReference>
<name>A0A5B7J3B2_PORTR</name>
<evidence type="ECO:0000256" key="1">
    <source>
        <dbReference type="SAM" id="MobiDB-lite"/>
    </source>
</evidence>
<feature type="region of interest" description="Disordered" evidence="1">
    <location>
        <begin position="56"/>
        <end position="85"/>
    </location>
</feature>
<evidence type="ECO:0000313" key="2">
    <source>
        <dbReference type="EMBL" id="MPC88466.1"/>
    </source>
</evidence>
<evidence type="ECO:0000313" key="3">
    <source>
        <dbReference type="Proteomes" id="UP000324222"/>
    </source>
</evidence>
<keyword evidence="3" id="KW-1185">Reference proteome</keyword>